<evidence type="ECO:0000313" key="2">
    <source>
        <dbReference type="Proteomes" id="UP001565220"/>
    </source>
</evidence>
<evidence type="ECO:0000313" key="1">
    <source>
        <dbReference type="EMBL" id="MEY8764225.1"/>
    </source>
</evidence>
<organism evidence="1 2">
    <name type="scientific">Clostridium lapidicellarium</name>
    <dbReference type="NCBI Taxonomy" id="3240931"/>
    <lineage>
        <taxon>Bacteria</taxon>
        <taxon>Bacillati</taxon>
        <taxon>Bacillota</taxon>
        <taxon>Clostridia</taxon>
        <taxon>Eubacteriales</taxon>
        <taxon>Clostridiaceae</taxon>
        <taxon>Clostridium</taxon>
    </lineage>
</organism>
<keyword evidence="2" id="KW-1185">Reference proteome</keyword>
<dbReference type="GO" id="GO:0016301">
    <property type="term" value="F:kinase activity"/>
    <property type="evidence" value="ECO:0007669"/>
    <property type="project" value="UniProtKB-KW"/>
</dbReference>
<comment type="caution">
    <text evidence="1">The sequence shown here is derived from an EMBL/GenBank/DDBJ whole genome shotgun (WGS) entry which is preliminary data.</text>
</comment>
<sequence length="186" mass="22063">MLKSCHIHSRKVPVSLRHCRYLGSGHSGQAYLMPDGRVLKIFNSSTSCRNEYNILKSVEGNRYFPKAYEAGKYYIIRDYVGGINVERYLKKYGLSREFVIRVANLVEDMKKMGFKKLDIRFPHLFVQPDGSLMMIDPRKSYEENIPYPKSFLKRLRKMGLLEQFMKILDEEKPLMNWDRYMKDRCI</sequence>
<keyword evidence="1" id="KW-0808">Transferase</keyword>
<accession>A0ABV4DZC2</accession>
<dbReference type="EMBL" id="JBGFFE010000017">
    <property type="protein sequence ID" value="MEY8764225.1"/>
    <property type="molecule type" value="Genomic_DNA"/>
</dbReference>
<reference evidence="1 2" key="1">
    <citation type="submission" date="2024-08" db="EMBL/GenBank/DDBJ databases">
        <title>Clostridium lapicellarii sp. nov., and Clostridium renhuaiense sp. nov., two species isolated from the mud in a fermentation cellar used for producing sauce-flavour Chinese liquors.</title>
        <authorList>
            <person name="Yang F."/>
            <person name="Wang H."/>
            <person name="Chen L.Q."/>
            <person name="Zhou N."/>
            <person name="Lu J.J."/>
            <person name="Pu X.X."/>
            <person name="Wan B."/>
            <person name="Wang L."/>
            <person name="Liu S.J."/>
        </authorList>
    </citation>
    <scope>NUCLEOTIDE SEQUENCE [LARGE SCALE GENOMIC DNA]</scope>
    <source>
        <strain evidence="1 2">MT-113</strain>
    </source>
</reference>
<keyword evidence="1" id="KW-0418">Kinase</keyword>
<gene>
    <name evidence="1" type="ORF">AB8S09_11335</name>
</gene>
<dbReference type="InterPro" id="IPR011009">
    <property type="entry name" value="Kinase-like_dom_sf"/>
</dbReference>
<dbReference type="SUPFAM" id="SSF56112">
    <property type="entry name" value="Protein kinase-like (PK-like)"/>
    <property type="match status" value="1"/>
</dbReference>
<dbReference type="RefSeq" id="WP_294180293.1">
    <property type="nucleotide sequence ID" value="NZ_JBGFFE010000017.1"/>
</dbReference>
<name>A0ABV4DZC2_9CLOT</name>
<dbReference type="Proteomes" id="UP001565220">
    <property type="component" value="Unassembled WGS sequence"/>
</dbReference>
<proteinExistence type="predicted"/>
<protein>
    <submittedName>
        <fullName evidence="1">Protein kinase</fullName>
    </submittedName>
</protein>